<name>A0ABD0NND5_CIRMR</name>
<dbReference type="GO" id="GO:0016020">
    <property type="term" value="C:membrane"/>
    <property type="evidence" value="ECO:0007669"/>
    <property type="project" value="UniProtKB-SubCell"/>
</dbReference>
<comment type="subcellular location">
    <subcellularLocation>
        <location evidence="1">Membrane</location>
    </subcellularLocation>
</comment>
<keyword evidence="4" id="KW-1133">Transmembrane helix</keyword>
<evidence type="ECO:0000256" key="6">
    <source>
        <dbReference type="ARBA" id="ARBA00023180"/>
    </source>
</evidence>
<comment type="caution">
    <text evidence="7">The sequence shown here is derived from an EMBL/GenBank/DDBJ whole genome shotgun (WGS) entry which is preliminary data.</text>
</comment>
<keyword evidence="6" id="KW-0325">Glycoprotein</keyword>
<dbReference type="EMBL" id="JAMKFB020000021">
    <property type="protein sequence ID" value="KAL0163469.1"/>
    <property type="molecule type" value="Genomic_DNA"/>
</dbReference>
<accession>A0ABD0NND5</accession>
<evidence type="ECO:0000256" key="4">
    <source>
        <dbReference type="ARBA" id="ARBA00022989"/>
    </source>
</evidence>
<dbReference type="Proteomes" id="UP001529510">
    <property type="component" value="Unassembled WGS sequence"/>
</dbReference>
<dbReference type="Pfam" id="PF01130">
    <property type="entry name" value="CD36"/>
    <property type="match status" value="1"/>
</dbReference>
<keyword evidence="3" id="KW-0812">Transmembrane</keyword>
<evidence type="ECO:0000256" key="2">
    <source>
        <dbReference type="ARBA" id="ARBA00010532"/>
    </source>
</evidence>
<protein>
    <submittedName>
        <fullName evidence="7">Uncharacterized protein</fullName>
    </submittedName>
</protein>
<evidence type="ECO:0000313" key="8">
    <source>
        <dbReference type="Proteomes" id="UP001529510"/>
    </source>
</evidence>
<feature type="non-terminal residue" evidence="7">
    <location>
        <position position="1"/>
    </location>
</feature>
<evidence type="ECO:0000256" key="5">
    <source>
        <dbReference type="ARBA" id="ARBA00023136"/>
    </source>
</evidence>
<gene>
    <name evidence="7" type="ORF">M9458_042865</name>
</gene>
<evidence type="ECO:0000256" key="3">
    <source>
        <dbReference type="ARBA" id="ARBA00022692"/>
    </source>
</evidence>
<keyword evidence="5" id="KW-0472">Membrane</keyword>
<proteinExistence type="inferred from homology"/>
<dbReference type="InterPro" id="IPR002159">
    <property type="entry name" value="CD36_fam"/>
</dbReference>
<evidence type="ECO:0000313" key="7">
    <source>
        <dbReference type="EMBL" id="KAL0163469.1"/>
    </source>
</evidence>
<evidence type="ECO:0000256" key="1">
    <source>
        <dbReference type="ARBA" id="ARBA00004370"/>
    </source>
</evidence>
<feature type="non-terminal residue" evidence="7">
    <location>
        <position position="63"/>
    </location>
</feature>
<dbReference type="AlphaFoldDB" id="A0ABD0NND5"/>
<reference evidence="7 8" key="1">
    <citation type="submission" date="2024-05" db="EMBL/GenBank/DDBJ databases">
        <title>Genome sequencing and assembly of Indian major carp, Cirrhinus mrigala (Hamilton, 1822).</title>
        <authorList>
            <person name="Mohindra V."/>
            <person name="Chowdhury L.M."/>
            <person name="Lal K."/>
            <person name="Jena J.K."/>
        </authorList>
    </citation>
    <scope>NUCLEOTIDE SEQUENCE [LARGE SCALE GENOMIC DNA]</scope>
    <source>
        <strain evidence="7">CM1030</strain>
        <tissue evidence="7">Blood</tissue>
    </source>
</reference>
<comment type="similarity">
    <text evidence="2">Belongs to the CD36 family.</text>
</comment>
<sequence length="63" mass="7467">TMMEKFKDTFLISRFISDLMKANDVGIFGTFRVGDLLWGYEDPLLKLIKRVYPIDDHFGLFYK</sequence>
<keyword evidence="8" id="KW-1185">Reference proteome</keyword>
<organism evidence="7 8">
    <name type="scientific">Cirrhinus mrigala</name>
    <name type="common">Mrigala</name>
    <dbReference type="NCBI Taxonomy" id="683832"/>
    <lineage>
        <taxon>Eukaryota</taxon>
        <taxon>Metazoa</taxon>
        <taxon>Chordata</taxon>
        <taxon>Craniata</taxon>
        <taxon>Vertebrata</taxon>
        <taxon>Euteleostomi</taxon>
        <taxon>Actinopterygii</taxon>
        <taxon>Neopterygii</taxon>
        <taxon>Teleostei</taxon>
        <taxon>Ostariophysi</taxon>
        <taxon>Cypriniformes</taxon>
        <taxon>Cyprinidae</taxon>
        <taxon>Labeoninae</taxon>
        <taxon>Labeonini</taxon>
        <taxon>Cirrhinus</taxon>
    </lineage>
</organism>